<organism evidence="1">
    <name type="scientific">viral metagenome</name>
    <dbReference type="NCBI Taxonomy" id="1070528"/>
    <lineage>
        <taxon>unclassified sequences</taxon>
        <taxon>metagenomes</taxon>
        <taxon>organismal metagenomes</taxon>
    </lineage>
</organism>
<name>A0A6C0IFM0_9ZZZZ</name>
<evidence type="ECO:0000313" key="1">
    <source>
        <dbReference type="EMBL" id="QHT91722.1"/>
    </source>
</evidence>
<reference evidence="1" key="1">
    <citation type="journal article" date="2020" name="Nature">
        <title>Giant virus diversity and host interactions through global metagenomics.</title>
        <authorList>
            <person name="Schulz F."/>
            <person name="Roux S."/>
            <person name="Paez-Espino D."/>
            <person name="Jungbluth S."/>
            <person name="Walsh D.A."/>
            <person name="Denef V.J."/>
            <person name="McMahon K.D."/>
            <person name="Konstantinidis K.T."/>
            <person name="Eloe-Fadrosh E.A."/>
            <person name="Kyrpides N.C."/>
            <person name="Woyke T."/>
        </authorList>
    </citation>
    <scope>NUCLEOTIDE SEQUENCE</scope>
    <source>
        <strain evidence="1">GVMAG-M-3300023184-86</strain>
    </source>
</reference>
<proteinExistence type="predicted"/>
<dbReference type="EMBL" id="MN740168">
    <property type="protein sequence ID" value="QHT91722.1"/>
    <property type="molecule type" value="Genomic_DNA"/>
</dbReference>
<dbReference type="AlphaFoldDB" id="A0A6C0IFM0"/>
<protein>
    <submittedName>
        <fullName evidence="1">Uncharacterized protein</fullName>
    </submittedName>
</protein>
<accession>A0A6C0IFM0</accession>
<sequence>MSEFVSNNMFDSKDMIFNNQSGGGIQSGGLSIKSIMLSKGISPIMSINTDKDPENVERVSELFENLVIPLGLINGIKHINSGYNIDYHSNNNDNKNIYEDDDEIDTFYNELLKLVEPNEKEINNNELLFSGGKKKNKSKKNRELKSQSKINGVAKSKKNMKIKIVN</sequence>